<dbReference type="GO" id="GO:0005546">
    <property type="term" value="F:phosphatidylinositol-4,5-bisphosphate binding"/>
    <property type="evidence" value="ECO:0007669"/>
    <property type="project" value="InterPro"/>
</dbReference>
<feature type="transmembrane region" description="Helical" evidence="4">
    <location>
        <begin position="135"/>
        <end position="154"/>
    </location>
</feature>
<dbReference type="OMA" id="RCLEAHT"/>
<dbReference type="SMR" id="V7BC97"/>
<organism evidence="6 7">
    <name type="scientific">Phaseolus vulgaris</name>
    <name type="common">Kidney bean</name>
    <name type="synonym">French bean</name>
    <dbReference type="NCBI Taxonomy" id="3885"/>
    <lineage>
        <taxon>Eukaryota</taxon>
        <taxon>Viridiplantae</taxon>
        <taxon>Streptophyta</taxon>
        <taxon>Embryophyta</taxon>
        <taxon>Tracheophyta</taxon>
        <taxon>Spermatophyta</taxon>
        <taxon>Magnoliopsida</taxon>
        <taxon>eudicotyledons</taxon>
        <taxon>Gunneridae</taxon>
        <taxon>Pentapetalae</taxon>
        <taxon>rosids</taxon>
        <taxon>fabids</taxon>
        <taxon>Fabales</taxon>
        <taxon>Fabaceae</taxon>
        <taxon>Papilionoideae</taxon>
        <taxon>50 kb inversion clade</taxon>
        <taxon>NPAAA clade</taxon>
        <taxon>indigoferoid/millettioid clade</taxon>
        <taxon>Phaseoleae</taxon>
        <taxon>Phaseolus</taxon>
    </lineage>
</organism>
<feature type="transmembrane region" description="Helical" evidence="4">
    <location>
        <begin position="16"/>
        <end position="35"/>
    </location>
</feature>
<gene>
    <name evidence="6" type="ORF">PHAVU_008G252300g</name>
</gene>
<dbReference type="GO" id="GO:0015031">
    <property type="term" value="P:protein transport"/>
    <property type="evidence" value="ECO:0007669"/>
    <property type="project" value="UniProtKB-KW"/>
</dbReference>
<evidence type="ECO:0000256" key="2">
    <source>
        <dbReference type="ARBA" id="ARBA00022448"/>
    </source>
</evidence>
<dbReference type="InterPro" id="IPR016159">
    <property type="entry name" value="Cullin_repeat-like_dom_sf"/>
</dbReference>
<dbReference type="InterPro" id="IPR004140">
    <property type="entry name" value="Exo70"/>
</dbReference>
<dbReference type="PANTHER" id="PTHR12542">
    <property type="entry name" value="EXOCYST COMPLEX PROTEIN EXO70"/>
    <property type="match status" value="1"/>
</dbReference>
<evidence type="ECO:0000259" key="5">
    <source>
        <dbReference type="Pfam" id="PF03081"/>
    </source>
</evidence>
<evidence type="ECO:0000313" key="6">
    <source>
        <dbReference type="EMBL" id="ESW14091.1"/>
    </source>
</evidence>
<keyword evidence="3" id="KW-0268">Exocytosis</keyword>
<evidence type="ECO:0000256" key="1">
    <source>
        <dbReference type="ARBA" id="ARBA00006756"/>
    </source>
</evidence>
<dbReference type="PANTHER" id="PTHR12542:SF180">
    <property type="entry name" value="EXOCYST SUBUNIT EXO70 FAMILY PROTEIN"/>
    <property type="match status" value="1"/>
</dbReference>
<accession>V7BC97</accession>
<name>V7BC97_PHAVU</name>
<dbReference type="Gene3D" id="1.20.1280.170">
    <property type="entry name" value="Exocyst complex component Exo70"/>
    <property type="match status" value="2"/>
</dbReference>
<evidence type="ECO:0000256" key="3">
    <source>
        <dbReference type="RuleBase" id="RU365026"/>
    </source>
</evidence>
<keyword evidence="7" id="KW-1185">Reference proteome</keyword>
<evidence type="ECO:0000313" key="7">
    <source>
        <dbReference type="Proteomes" id="UP000000226"/>
    </source>
</evidence>
<feature type="transmembrane region" description="Helical" evidence="4">
    <location>
        <begin position="47"/>
        <end position="67"/>
    </location>
</feature>
<keyword evidence="2 3" id="KW-0813">Transport</keyword>
<protein>
    <recommendedName>
        <fullName evidence="3">Exocyst subunit Exo70 family protein</fullName>
    </recommendedName>
</protein>
<dbReference type="Gramene" id="ESW14091">
    <property type="protein sequence ID" value="ESW14091"/>
    <property type="gene ID" value="PHAVU_008G252300g"/>
</dbReference>
<dbReference type="Pfam" id="PF03081">
    <property type="entry name" value="Exo70_C"/>
    <property type="match status" value="1"/>
</dbReference>
<dbReference type="STRING" id="3885.V7BC97"/>
<keyword evidence="3" id="KW-0653">Protein transport</keyword>
<feature type="domain" description="Exocyst complex subunit Exo70 C-terminal" evidence="5">
    <location>
        <begin position="360"/>
        <end position="528"/>
    </location>
</feature>
<dbReference type="OrthoDB" id="1922221at2759"/>
<sequence length="535" mass="61060">MLMLIKIQSWLHQPKVWRFVCFVSSIVGLVCYAFCSSFNHLLGNWTWWKIFLYIVFSFLISLSTLFAKTWEYFNYRCLEAHTAFSTLLLTSVYSFFLDKDVKEKLDAYSLVSCVAFAIMSLGLSRLSHLGFEVDLLYFFSGLLTYSLILLRSTLDPQPRSGYHGLPHQDHVVVEMGLHSQPQGTSPSVTLVDSPQTVVTRTGNACSQPHPGGAPQGNIDGTMACLMGCIEALKKENGSVISTISKHVDKYLKANVLVEDQISVSELYCDDNMLLDSLSPGMISNLRESVQKMFSDGLEKECLHSLWSLGLPDQELNMEDINKMEKIESLIKGMNIAARIIFPNERRFFNLVFSGSLSSCEMIELLESSLEANSKNYKNPTLGYVFIMNNRRFIGVEAKLKELGPILGDDWLHKNTEKFQQNLELYLRSSWNKIVNLLKLDINQLEPSVAAELMKDKLFWFNEHFDETCNIQSEWSVCDAELREQIIKSIENILLPAYGSFIERFEKFLGKNAYKDIKYGIGEVQDQLKNLFLIRE</sequence>
<proteinExistence type="inferred from homology"/>
<dbReference type="InterPro" id="IPR046364">
    <property type="entry name" value="Exo70_C"/>
</dbReference>
<feature type="transmembrane region" description="Helical" evidence="4">
    <location>
        <begin position="105"/>
        <end position="123"/>
    </location>
</feature>
<dbReference type="GO" id="GO:0000145">
    <property type="term" value="C:exocyst"/>
    <property type="evidence" value="ECO:0007669"/>
    <property type="project" value="InterPro"/>
</dbReference>
<dbReference type="eggNOG" id="KOG2344">
    <property type="taxonomic scope" value="Eukaryota"/>
</dbReference>
<dbReference type="SUPFAM" id="SSF74788">
    <property type="entry name" value="Cullin repeat-like"/>
    <property type="match status" value="1"/>
</dbReference>
<evidence type="ECO:0000256" key="4">
    <source>
        <dbReference type="SAM" id="Phobius"/>
    </source>
</evidence>
<keyword evidence="4" id="KW-1133">Transmembrane helix</keyword>
<dbReference type="Proteomes" id="UP000000226">
    <property type="component" value="Chromosome 8"/>
</dbReference>
<reference evidence="7" key="1">
    <citation type="journal article" date="2014" name="Nat. Genet.">
        <title>A reference genome for common bean and genome-wide analysis of dual domestications.</title>
        <authorList>
            <person name="Schmutz J."/>
            <person name="McClean P.E."/>
            <person name="Mamidi S."/>
            <person name="Wu G.A."/>
            <person name="Cannon S.B."/>
            <person name="Grimwood J."/>
            <person name="Jenkins J."/>
            <person name="Shu S."/>
            <person name="Song Q."/>
            <person name="Chavarro C."/>
            <person name="Torres-Torres M."/>
            <person name="Geffroy V."/>
            <person name="Moghaddam S.M."/>
            <person name="Gao D."/>
            <person name="Abernathy B."/>
            <person name="Barry K."/>
            <person name="Blair M."/>
            <person name="Brick M.A."/>
            <person name="Chovatia M."/>
            <person name="Gepts P."/>
            <person name="Goodstein D.M."/>
            <person name="Gonzales M."/>
            <person name="Hellsten U."/>
            <person name="Hyten D.L."/>
            <person name="Jia G."/>
            <person name="Kelly J.D."/>
            <person name="Kudrna D."/>
            <person name="Lee R."/>
            <person name="Richard M.M."/>
            <person name="Miklas P.N."/>
            <person name="Osorno J.M."/>
            <person name="Rodrigues J."/>
            <person name="Thareau V."/>
            <person name="Urrea C.A."/>
            <person name="Wang M."/>
            <person name="Yu Y."/>
            <person name="Zhang M."/>
            <person name="Wing R.A."/>
            <person name="Cregan P.B."/>
            <person name="Rokhsar D.S."/>
            <person name="Jackson S.A."/>
        </authorList>
    </citation>
    <scope>NUCLEOTIDE SEQUENCE [LARGE SCALE GENOMIC DNA]</scope>
    <source>
        <strain evidence="7">cv. G19833</strain>
    </source>
</reference>
<dbReference type="GO" id="GO:0006887">
    <property type="term" value="P:exocytosis"/>
    <property type="evidence" value="ECO:0007669"/>
    <property type="project" value="UniProtKB-KW"/>
</dbReference>
<dbReference type="EMBL" id="CM002295">
    <property type="protein sequence ID" value="ESW14091.1"/>
    <property type="molecule type" value="Genomic_DNA"/>
</dbReference>
<comment type="function">
    <text evidence="3">Component of the exocyst complex.</text>
</comment>
<keyword evidence="4" id="KW-0472">Membrane</keyword>
<comment type="similarity">
    <text evidence="1 3">Belongs to the EXO70 family.</text>
</comment>
<keyword evidence="4" id="KW-0812">Transmembrane</keyword>
<feature type="transmembrane region" description="Helical" evidence="4">
    <location>
        <begin position="73"/>
        <end position="93"/>
    </location>
</feature>
<dbReference type="AlphaFoldDB" id="V7BC97"/>